<dbReference type="InterPro" id="IPR025427">
    <property type="entry name" value="DUF4160"/>
</dbReference>
<dbReference type="RefSeq" id="WP_321394884.1">
    <property type="nucleotide sequence ID" value="NZ_CP139487.1"/>
</dbReference>
<accession>A0AAX4HPU7</accession>
<name>A0AAX4HPU7_9BACT</name>
<dbReference type="KEGG" id="psti:SOO65_20110"/>
<evidence type="ECO:0000313" key="2">
    <source>
        <dbReference type="Proteomes" id="UP001324634"/>
    </source>
</evidence>
<organism evidence="1 2">
    <name type="scientific">Peredibacter starrii</name>
    <dbReference type="NCBI Taxonomy" id="28202"/>
    <lineage>
        <taxon>Bacteria</taxon>
        <taxon>Pseudomonadati</taxon>
        <taxon>Bdellovibrionota</taxon>
        <taxon>Bacteriovoracia</taxon>
        <taxon>Bacteriovoracales</taxon>
        <taxon>Bacteriovoracaceae</taxon>
        <taxon>Peredibacter</taxon>
    </lineage>
</organism>
<gene>
    <name evidence="1" type="ORF">SOO65_20110</name>
</gene>
<keyword evidence="2" id="KW-1185">Reference proteome</keyword>
<protein>
    <submittedName>
        <fullName evidence="1">DUF4160 domain-containing protein</fullName>
    </submittedName>
</protein>
<dbReference type="EMBL" id="CP139487">
    <property type="protein sequence ID" value="WPU65004.1"/>
    <property type="molecule type" value="Genomic_DNA"/>
</dbReference>
<evidence type="ECO:0000313" key="1">
    <source>
        <dbReference type="EMBL" id="WPU65004.1"/>
    </source>
</evidence>
<dbReference type="AlphaFoldDB" id="A0AAX4HPU7"/>
<proteinExistence type="predicted"/>
<dbReference type="Proteomes" id="UP001324634">
    <property type="component" value="Chromosome"/>
</dbReference>
<dbReference type="Pfam" id="PF13711">
    <property type="entry name" value="DUF4160"/>
    <property type="match status" value="1"/>
</dbReference>
<sequence>MPTILLVDGFRFFFYSREEERMHIHVEYQGKVAKIWLDTFEIAENYGFKNFQLNYLQAIARKNEKRLKKAWIAYFG</sequence>
<reference evidence="1 2" key="1">
    <citation type="submission" date="2023-11" db="EMBL/GenBank/DDBJ databases">
        <title>Peredibacter starrii A3.12.</title>
        <authorList>
            <person name="Mitchell R.J."/>
        </authorList>
    </citation>
    <scope>NUCLEOTIDE SEQUENCE [LARGE SCALE GENOMIC DNA]</scope>
    <source>
        <strain evidence="1 2">A3.12</strain>
    </source>
</reference>